<organism evidence="2 3">
    <name type="scientific">Saccharopolyspora griseoalba</name>
    <dbReference type="NCBI Taxonomy" id="1431848"/>
    <lineage>
        <taxon>Bacteria</taxon>
        <taxon>Bacillati</taxon>
        <taxon>Actinomycetota</taxon>
        <taxon>Actinomycetes</taxon>
        <taxon>Pseudonocardiales</taxon>
        <taxon>Pseudonocardiaceae</taxon>
        <taxon>Saccharopolyspora</taxon>
    </lineage>
</organism>
<keyword evidence="3" id="KW-1185">Reference proteome</keyword>
<proteinExistence type="predicted"/>
<accession>A0ABW2LJG7</accession>
<keyword evidence="1" id="KW-0732">Signal</keyword>
<feature type="chain" id="PRO_5045575257" evidence="1">
    <location>
        <begin position="20"/>
        <end position="406"/>
    </location>
</feature>
<sequence>MRAYVLVAMVIGLFLTSCAAPPPERPGVAERTVNPSFVHGTDHGGIDRLAATVVSDAQRYWAQAYPAAFGGPWHDLDGGFFSVDTAGTGSSPPCSSSASEVEGNAYYCQSVDAIAWDRTALLPVLREHYGDAAVAVVLSHEIGHAVQQRADLTGGEPMHLEATADCFAGSFMRWVSDDRAPHLRANPDQLDDALRAITVFRDPVGSGDEHGTAFDRVSAFQAGFTGGPGGCPDLRPSSLTEPVEPDPNAALDAAMNTAGAERFFGELVTARGARWTAPRLGDCPNAPRPVSYCAAPPRVSTDREALEALRDGTGDQAVTTLVASRYAAAALAQLGRPVTGAAVNCLTGAYTAEQADLSPGDLDEAVQVTLSPDAIPLDSRRSGPTTAFDRFAAFRSGALGGSSACT</sequence>
<dbReference type="PROSITE" id="PS51257">
    <property type="entry name" value="PROKAR_LIPOPROTEIN"/>
    <property type="match status" value="1"/>
</dbReference>
<dbReference type="SUPFAM" id="SSF55486">
    <property type="entry name" value="Metalloproteases ('zincins'), catalytic domain"/>
    <property type="match status" value="1"/>
</dbReference>
<dbReference type="EMBL" id="JBHTCJ010000002">
    <property type="protein sequence ID" value="MFC7340926.1"/>
    <property type="molecule type" value="Genomic_DNA"/>
</dbReference>
<reference evidence="3" key="1">
    <citation type="journal article" date="2019" name="Int. J. Syst. Evol. Microbiol.">
        <title>The Global Catalogue of Microorganisms (GCM) 10K type strain sequencing project: providing services to taxonomists for standard genome sequencing and annotation.</title>
        <authorList>
            <consortium name="The Broad Institute Genomics Platform"/>
            <consortium name="The Broad Institute Genome Sequencing Center for Infectious Disease"/>
            <person name="Wu L."/>
            <person name="Ma J."/>
        </authorList>
    </citation>
    <scope>NUCLEOTIDE SEQUENCE [LARGE SCALE GENOMIC DNA]</scope>
    <source>
        <strain evidence="3">WLHS5</strain>
    </source>
</reference>
<name>A0ABW2LJG7_9PSEU</name>
<feature type="signal peptide" evidence="1">
    <location>
        <begin position="1"/>
        <end position="19"/>
    </location>
</feature>
<evidence type="ECO:0000313" key="2">
    <source>
        <dbReference type="EMBL" id="MFC7340926.1"/>
    </source>
</evidence>
<evidence type="ECO:0000256" key="1">
    <source>
        <dbReference type="SAM" id="SignalP"/>
    </source>
</evidence>
<comment type="caution">
    <text evidence="2">The sequence shown here is derived from an EMBL/GenBank/DDBJ whole genome shotgun (WGS) entry which is preliminary data.</text>
</comment>
<dbReference type="RefSeq" id="WP_380665237.1">
    <property type="nucleotide sequence ID" value="NZ_JBHTCJ010000002.1"/>
</dbReference>
<evidence type="ECO:0000313" key="3">
    <source>
        <dbReference type="Proteomes" id="UP001596504"/>
    </source>
</evidence>
<gene>
    <name evidence="2" type="ORF">ACFQRI_05835</name>
</gene>
<protein>
    <submittedName>
        <fullName evidence="2">Peptidase</fullName>
    </submittedName>
</protein>
<dbReference type="Proteomes" id="UP001596504">
    <property type="component" value="Unassembled WGS sequence"/>
</dbReference>